<dbReference type="OrthoDB" id="7062651at2"/>
<evidence type="ECO:0000256" key="2">
    <source>
        <dbReference type="ARBA" id="ARBA00023136"/>
    </source>
</evidence>
<reference evidence="5" key="2">
    <citation type="submission" date="2020-09" db="EMBL/GenBank/DDBJ databases">
        <authorList>
            <person name="Sun Q."/>
            <person name="Zhou Y."/>
        </authorList>
    </citation>
    <scope>NUCLEOTIDE SEQUENCE</scope>
    <source>
        <strain evidence="5">CGMCC 1.15425</strain>
    </source>
</reference>
<evidence type="ECO:0008006" key="7">
    <source>
        <dbReference type="Google" id="ProtNLM"/>
    </source>
</evidence>
<dbReference type="SUPFAM" id="SSF56935">
    <property type="entry name" value="Porins"/>
    <property type="match status" value="1"/>
</dbReference>
<dbReference type="InterPro" id="IPR036942">
    <property type="entry name" value="Beta-barrel_TonB_sf"/>
</dbReference>
<dbReference type="RefSeq" id="WP_068810891.1">
    <property type="nucleotide sequence ID" value="NZ_BMIY01000007.1"/>
</dbReference>
<dbReference type="EMBL" id="BMIY01000007">
    <property type="protein sequence ID" value="GFZ75968.1"/>
    <property type="molecule type" value="Genomic_DNA"/>
</dbReference>
<protein>
    <recommendedName>
        <fullName evidence="7">TonB-dependent receptor</fullName>
    </recommendedName>
</protein>
<keyword evidence="6" id="KW-1185">Reference proteome</keyword>
<evidence type="ECO:0000256" key="4">
    <source>
        <dbReference type="SAM" id="SignalP"/>
    </source>
</evidence>
<feature type="signal peptide" evidence="4">
    <location>
        <begin position="1"/>
        <end position="25"/>
    </location>
</feature>
<comment type="caution">
    <text evidence="5">The sequence shown here is derived from an EMBL/GenBank/DDBJ whole genome shotgun (WGS) entry which is preliminary data.</text>
</comment>
<name>A0A916QKB7_9GAMM</name>
<evidence type="ECO:0000256" key="1">
    <source>
        <dbReference type="ARBA" id="ARBA00004442"/>
    </source>
</evidence>
<feature type="chain" id="PRO_5038008529" description="TonB-dependent receptor" evidence="4">
    <location>
        <begin position="26"/>
        <end position="261"/>
    </location>
</feature>
<reference evidence="5" key="1">
    <citation type="journal article" date="2014" name="Int. J. Syst. Evol. Microbiol.">
        <title>Complete genome sequence of Corynebacterium casei LMG S-19264T (=DSM 44701T), isolated from a smear-ripened cheese.</title>
        <authorList>
            <consortium name="US DOE Joint Genome Institute (JGI-PGF)"/>
            <person name="Walter F."/>
            <person name="Albersmeier A."/>
            <person name="Kalinowski J."/>
            <person name="Ruckert C."/>
        </authorList>
    </citation>
    <scope>NUCLEOTIDE SEQUENCE</scope>
    <source>
        <strain evidence="5">CGMCC 1.15425</strain>
    </source>
</reference>
<keyword evidence="3" id="KW-0998">Cell outer membrane</keyword>
<organism evidence="5 6">
    <name type="scientific">Pseudohongiella nitratireducens</name>
    <dbReference type="NCBI Taxonomy" id="1768907"/>
    <lineage>
        <taxon>Bacteria</taxon>
        <taxon>Pseudomonadati</taxon>
        <taxon>Pseudomonadota</taxon>
        <taxon>Gammaproteobacteria</taxon>
        <taxon>Pseudomonadales</taxon>
        <taxon>Pseudohongiellaceae</taxon>
        <taxon>Pseudohongiella</taxon>
    </lineage>
</organism>
<evidence type="ECO:0000256" key="3">
    <source>
        <dbReference type="ARBA" id="ARBA00023237"/>
    </source>
</evidence>
<evidence type="ECO:0000313" key="5">
    <source>
        <dbReference type="EMBL" id="GFZ75968.1"/>
    </source>
</evidence>
<dbReference type="GO" id="GO:0009279">
    <property type="term" value="C:cell outer membrane"/>
    <property type="evidence" value="ECO:0007669"/>
    <property type="project" value="UniProtKB-SubCell"/>
</dbReference>
<dbReference type="Proteomes" id="UP000627715">
    <property type="component" value="Unassembled WGS sequence"/>
</dbReference>
<proteinExistence type="predicted"/>
<evidence type="ECO:0000313" key="6">
    <source>
        <dbReference type="Proteomes" id="UP000627715"/>
    </source>
</evidence>
<dbReference type="Gene3D" id="2.40.170.20">
    <property type="entry name" value="TonB-dependent receptor, beta-barrel domain"/>
    <property type="match status" value="1"/>
</dbReference>
<comment type="subcellular location">
    <subcellularLocation>
        <location evidence="1">Cell outer membrane</location>
    </subcellularLocation>
</comment>
<sequence length="261" mass="28297">MTALRLITASIFTATVSLYAPALLAQERVTGFQGHSVEEAGSGQLALDSLSPEGLNLEAFPALKEVVDALSLDRSLSGESMVDVLANPADSRGLDVNASYVWESPRFGQFVLSTNTTYLYSPVSDLVGDSQELRFGNRSTPSEAALMGNIPSLSSSLTFTWQFGNHSATAVTSYANQSDLQQGRLNLDSLNLEQLNELVGQIATLDLRYGYELKTGDQSSASFSFGLRNRFDNQQRLVPAADAAINTEPERMAYGTIKYQF</sequence>
<dbReference type="AlphaFoldDB" id="A0A916QKB7"/>
<accession>A0A916QKB7</accession>
<gene>
    <name evidence="5" type="ORF">GCM10011403_18420</name>
</gene>
<keyword evidence="4" id="KW-0732">Signal</keyword>
<keyword evidence="2" id="KW-0472">Membrane</keyword>